<protein>
    <recommendedName>
        <fullName evidence="2">DUF4187 domain-containing protein</fullName>
    </recommendedName>
</protein>
<dbReference type="InterPro" id="IPR039249">
    <property type="entry name" value="GPATCH11"/>
</dbReference>
<feature type="compositionally biased region" description="Basic and acidic residues" evidence="1">
    <location>
        <begin position="291"/>
        <end position="303"/>
    </location>
</feature>
<feature type="domain" description="DUF4187" evidence="2">
    <location>
        <begin position="308"/>
        <end position="362"/>
    </location>
</feature>
<feature type="region of interest" description="Disordered" evidence="1">
    <location>
        <begin position="41"/>
        <end position="84"/>
    </location>
</feature>
<dbReference type="SMART" id="SM01173">
    <property type="entry name" value="DUF4187"/>
    <property type="match status" value="1"/>
</dbReference>
<dbReference type="Pfam" id="PF13821">
    <property type="entry name" value="DUF4187"/>
    <property type="match status" value="1"/>
</dbReference>
<evidence type="ECO:0000313" key="3">
    <source>
        <dbReference type="EMBL" id="KIP12828.1"/>
    </source>
</evidence>
<feature type="compositionally biased region" description="Basic and acidic residues" evidence="1">
    <location>
        <begin position="45"/>
        <end position="76"/>
    </location>
</feature>
<feature type="compositionally biased region" description="Polar residues" evidence="1">
    <location>
        <begin position="98"/>
        <end position="123"/>
    </location>
</feature>
<dbReference type="Proteomes" id="UP000053257">
    <property type="component" value="Unassembled WGS sequence"/>
</dbReference>
<gene>
    <name evidence="3" type="ORF">PHLGIDRAFT_60997</name>
</gene>
<dbReference type="InterPro" id="IPR025239">
    <property type="entry name" value="DUF4187"/>
</dbReference>
<reference evidence="3 4" key="1">
    <citation type="journal article" date="2014" name="PLoS Genet.">
        <title>Analysis of the Phlebiopsis gigantea genome, transcriptome and secretome provides insight into its pioneer colonization strategies of wood.</title>
        <authorList>
            <person name="Hori C."/>
            <person name="Ishida T."/>
            <person name="Igarashi K."/>
            <person name="Samejima M."/>
            <person name="Suzuki H."/>
            <person name="Master E."/>
            <person name="Ferreira P."/>
            <person name="Ruiz-Duenas F.J."/>
            <person name="Held B."/>
            <person name="Canessa P."/>
            <person name="Larrondo L.F."/>
            <person name="Schmoll M."/>
            <person name="Druzhinina I.S."/>
            <person name="Kubicek C.P."/>
            <person name="Gaskell J.A."/>
            <person name="Kersten P."/>
            <person name="St John F."/>
            <person name="Glasner J."/>
            <person name="Sabat G."/>
            <person name="Splinter BonDurant S."/>
            <person name="Syed K."/>
            <person name="Yadav J."/>
            <person name="Mgbeahuruike A.C."/>
            <person name="Kovalchuk A."/>
            <person name="Asiegbu F.O."/>
            <person name="Lackner G."/>
            <person name="Hoffmeister D."/>
            <person name="Rencoret J."/>
            <person name="Gutierrez A."/>
            <person name="Sun H."/>
            <person name="Lindquist E."/>
            <person name="Barry K."/>
            <person name="Riley R."/>
            <person name="Grigoriev I.V."/>
            <person name="Henrissat B."/>
            <person name="Kues U."/>
            <person name="Berka R.M."/>
            <person name="Martinez A.T."/>
            <person name="Covert S.F."/>
            <person name="Blanchette R.A."/>
            <person name="Cullen D."/>
        </authorList>
    </citation>
    <scope>NUCLEOTIDE SEQUENCE [LARGE SCALE GENOMIC DNA]</scope>
    <source>
        <strain evidence="3 4">11061_1 CR5-6</strain>
    </source>
</reference>
<dbReference type="GO" id="GO:0000776">
    <property type="term" value="C:kinetochore"/>
    <property type="evidence" value="ECO:0007669"/>
    <property type="project" value="TreeGrafter"/>
</dbReference>
<organism evidence="3 4">
    <name type="scientific">Phlebiopsis gigantea (strain 11061_1 CR5-6)</name>
    <name type="common">White-rot fungus</name>
    <name type="synonym">Peniophora gigantea</name>
    <dbReference type="NCBI Taxonomy" id="745531"/>
    <lineage>
        <taxon>Eukaryota</taxon>
        <taxon>Fungi</taxon>
        <taxon>Dikarya</taxon>
        <taxon>Basidiomycota</taxon>
        <taxon>Agaricomycotina</taxon>
        <taxon>Agaricomycetes</taxon>
        <taxon>Polyporales</taxon>
        <taxon>Phanerochaetaceae</taxon>
        <taxon>Phlebiopsis</taxon>
    </lineage>
</organism>
<feature type="region of interest" description="Disordered" evidence="1">
    <location>
        <begin position="282"/>
        <end position="303"/>
    </location>
</feature>
<evidence type="ECO:0000256" key="1">
    <source>
        <dbReference type="SAM" id="MobiDB-lite"/>
    </source>
</evidence>
<name>A0A0C3PXI3_PHLG1</name>
<dbReference type="PANTHER" id="PTHR21032:SF0">
    <property type="entry name" value="G PATCH DOMAIN-CONTAINING PROTEIN 11"/>
    <property type="match status" value="1"/>
</dbReference>
<feature type="region of interest" description="Disordered" evidence="1">
    <location>
        <begin position="97"/>
        <end position="151"/>
    </location>
</feature>
<keyword evidence="4" id="KW-1185">Reference proteome</keyword>
<dbReference type="PANTHER" id="PTHR21032">
    <property type="entry name" value="G PATCH DOMAIN-CONTAINING PROTEIN 11"/>
    <property type="match status" value="1"/>
</dbReference>
<evidence type="ECO:0000313" key="4">
    <source>
        <dbReference type="Proteomes" id="UP000053257"/>
    </source>
</evidence>
<dbReference type="AlphaFoldDB" id="A0A0C3PXI3"/>
<dbReference type="STRING" id="745531.A0A0C3PXI3"/>
<sequence length="363" mass="40854">MSDEEDDYLSDKFLVDTTAAAASSSAKTYTARRKEALRVAALKNEQNRRKSRRELEQESREEGLSKSLFERAKDEAEQGVGGGSSKALAMMMKMGFQPGQSLGQPDTPVEQSRSPSQDPSSTAPPAEDGEDKKALEPAVASQHRVNPLPLNEWTGKTGIGLRKRAVSPNASQRLAKMARMAEDHSHTDFRDRARIEYEERRAEKQLGPAQRTCTTLDEKAEREFNVLWLNPANLETFPDGLVDAFDDVDLITSLRQLQPDHSIEGRLRACMKADALQPVVSLDDEGDEDPEAVHNDAPRKTPYSEEDIKEAVQFLRLTAKDRLELVLDYLRRRYAYCFWCGTQYSDHDDMYANCPGQDEESHD</sequence>
<proteinExistence type="predicted"/>
<dbReference type="OrthoDB" id="786951at2759"/>
<dbReference type="EMBL" id="KN840438">
    <property type="protein sequence ID" value="KIP12828.1"/>
    <property type="molecule type" value="Genomic_DNA"/>
</dbReference>
<dbReference type="HOGENOM" id="CLU_046724_1_0_1"/>
<evidence type="ECO:0000259" key="2">
    <source>
        <dbReference type="SMART" id="SM01173"/>
    </source>
</evidence>
<accession>A0A0C3PXI3</accession>